<comment type="catalytic activity">
    <reaction evidence="3">
        <text>[protein]-peptidylproline (omega=180) = [protein]-peptidylproline (omega=0)</text>
        <dbReference type="Rhea" id="RHEA:16237"/>
        <dbReference type="Rhea" id="RHEA-COMP:10747"/>
        <dbReference type="Rhea" id="RHEA-COMP:10748"/>
        <dbReference type="ChEBI" id="CHEBI:83833"/>
        <dbReference type="ChEBI" id="CHEBI:83834"/>
        <dbReference type="EC" id="5.2.1.8"/>
    </reaction>
</comment>
<comment type="similarity">
    <text evidence="3">Belongs to the cyclophilin-type PPIase family.</text>
</comment>
<keyword evidence="6" id="KW-1185">Reference proteome</keyword>
<comment type="caution">
    <text evidence="5">The sequence shown here is derived from an EMBL/GenBank/DDBJ whole genome shotgun (WGS) entry which is preliminary data.</text>
</comment>
<evidence type="ECO:0000256" key="3">
    <source>
        <dbReference type="RuleBase" id="RU363019"/>
    </source>
</evidence>
<comment type="function">
    <text evidence="3">PPIases accelerate the folding of proteins. It catalyzes the cis-trans isomerization of proline imidic peptide bonds in oligopeptides.</text>
</comment>
<dbReference type="InterPro" id="IPR029000">
    <property type="entry name" value="Cyclophilin-like_dom_sf"/>
</dbReference>
<dbReference type="PROSITE" id="PS51257">
    <property type="entry name" value="PROKAR_LIPOPROTEIN"/>
    <property type="match status" value="1"/>
</dbReference>
<dbReference type="EC" id="5.2.1.8" evidence="3"/>
<keyword evidence="2 3" id="KW-0413">Isomerase</keyword>
<keyword evidence="1 3" id="KW-0697">Rotamase</keyword>
<accession>A0A964BLK6</accession>
<dbReference type="Proteomes" id="UP000729733">
    <property type="component" value="Unassembled WGS sequence"/>
</dbReference>
<sequence length="247" mass="26086">MWLSKIFSLLLVSSLILGGCATSATDVSQSSSSSDNLANSQSKVAIAENKDSNKDMSNNLPQLEGMAKVEIQVNGSPIIIEINGTNAPTTAGNFVDLISQGVYDGLVFHRVIPGFVAQGGDPQGKDPNFTGTLGTGGFIDPNTGTERRIPLEIKLEGEDKPTYSKAKLPGKSVVLKHDRGVIAMARSGMPDSASSQFYIALEDLPSLDGDYAVFGKVVEGMEVVDGIKQGDRIGTAKVIEGLENLKQ</sequence>
<dbReference type="InterPro" id="IPR002130">
    <property type="entry name" value="Cyclophilin-type_PPIase_dom"/>
</dbReference>
<dbReference type="PROSITE" id="PS50072">
    <property type="entry name" value="CSA_PPIASE_2"/>
    <property type="match status" value="1"/>
</dbReference>
<evidence type="ECO:0000313" key="5">
    <source>
        <dbReference type="EMBL" id="MCC0175638.1"/>
    </source>
</evidence>
<dbReference type="EMBL" id="JADWDC010000002">
    <property type="protein sequence ID" value="MCC0175638.1"/>
    <property type="molecule type" value="Genomic_DNA"/>
</dbReference>
<dbReference type="AlphaFoldDB" id="A0A964BLK6"/>
<dbReference type="GO" id="GO:0006457">
    <property type="term" value="P:protein folding"/>
    <property type="evidence" value="ECO:0007669"/>
    <property type="project" value="InterPro"/>
</dbReference>
<gene>
    <name evidence="5" type="ORF">I4641_01415</name>
</gene>
<dbReference type="Pfam" id="PF00160">
    <property type="entry name" value="Pro_isomerase"/>
    <property type="match status" value="1"/>
</dbReference>
<evidence type="ECO:0000259" key="4">
    <source>
        <dbReference type="PROSITE" id="PS50072"/>
    </source>
</evidence>
<dbReference type="InterPro" id="IPR044665">
    <property type="entry name" value="E_coli_cyclophilin_A-like"/>
</dbReference>
<evidence type="ECO:0000256" key="1">
    <source>
        <dbReference type="ARBA" id="ARBA00023110"/>
    </source>
</evidence>
<dbReference type="PROSITE" id="PS00170">
    <property type="entry name" value="CSA_PPIASE_1"/>
    <property type="match status" value="1"/>
</dbReference>
<feature type="signal peptide" evidence="3">
    <location>
        <begin position="1"/>
        <end position="24"/>
    </location>
</feature>
<dbReference type="PANTHER" id="PTHR43246">
    <property type="entry name" value="PEPTIDYL-PROLYL CIS-TRANS ISOMERASE CYP38, CHLOROPLASTIC"/>
    <property type="match status" value="1"/>
</dbReference>
<dbReference type="PRINTS" id="PR00153">
    <property type="entry name" value="CSAPPISMRASE"/>
</dbReference>
<dbReference type="SUPFAM" id="SSF50891">
    <property type="entry name" value="Cyclophilin-like"/>
    <property type="match status" value="1"/>
</dbReference>
<evidence type="ECO:0000256" key="2">
    <source>
        <dbReference type="ARBA" id="ARBA00023235"/>
    </source>
</evidence>
<protein>
    <recommendedName>
        <fullName evidence="3">Peptidyl-prolyl cis-trans isomerase</fullName>
        <shortName evidence="3">PPIase</shortName>
        <ecNumber evidence="3">5.2.1.8</ecNumber>
    </recommendedName>
</protein>
<proteinExistence type="inferred from homology"/>
<dbReference type="InterPro" id="IPR020892">
    <property type="entry name" value="Cyclophilin-type_PPIase_CS"/>
</dbReference>
<evidence type="ECO:0000313" key="6">
    <source>
        <dbReference type="Proteomes" id="UP000729733"/>
    </source>
</evidence>
<dbReference type="Gene3D" id="2.40.100.10">
    <property type="entry name" value="Cyclophilin-like"/>
    <property type="match status" value="1"/>
</dbReference>
<feature type="domain" description="PPIase cyclophilin-type" evidence="4">
    <location>
        <begin position="78"/>
        <end position="229"/>
    </location>
</feature>
<dbReference type="GO" id="GO:0003755">
    <property type="term" value="F:peptidyl-prolyl cis-trans isomerase activity"/>
    <property type="evidence" value="ECO:0007669"/>
    <property type="project" value="UniProtKB-UniRule"/>
</dbReference>
<name>A0A964BLK6_9CYAN</name>
<reference evidence="5" key="1">
    <citation type="journal article" date="2021" name="Antonie Van Leeuwenhoek">
        <title>Draft genome and description of Waterburya agarophytonicola gen. nov. sp. nov. (Pleurocapsales, Cyanobacteria): a seaweed symbiont.</title>
        <authorList>
            <person name="Bonthond G."/>
            <person name="Shalygin S."/>
            <person name="Bayer T."/>
            <person name="Weinberger F."/>
        </authorList>
    </citation>
    <scope>NUCLEOTIDE SEQUENCE</scope>
    <source>
        <strain evidence="5">KI4</strain>
    </source>
</reference>
<feature type="chain" id="PRO_5038164562" description="Peptidyl-prolyl cis-trans isomerase" evidence="3">
    <location>
        <begin position="25"/>
        <end position="247"/>
    </location>
</feature>
<keyword evidence="3" id="KW-0732">Signal</keyword>
<organism evidence="5 6">
    <name type="scientific">Waterburya agarophytonicola KI4</name>
    <dbReference type="NCBI Taxonomy" id="2874699"/>
    <lineage>
        <taxon>Bacteria</taxon>
        <taxon>Bacillati</taxon>
        <taxon>Cyanobacteriota</taxon>
        <taxon>Cyanophyceae</taxon>
        <taxon>Pleurocapsales</taxon>
        <taxon>Hyellaceae</taxon>
        <taxon>Waterburya</taxon>
        <taxon>Waterburya agarophytonicola</taxon>
    </lineage>
</organism>